<dbReference type="SMART" id="SM00986">
    <property type="entry name" value="UDG"/>
    <property type="match status" value="1"/>
</dbReference>
<protein>
    <submittedName>
        <fullName evidence="5">Mismatch-specific DNA-glycosylase</fullName>
    </submittedName>
</protein>
<dbReference type="CDD" id="cd10028">
    <property type="entry name" value="UDG-F2_TDG_MUG"/>
    <property type="match status" value="1"/>
</dbReference>
<dbReference type="InterPro" id="IPR036895">
    <property type="entry name" value="Uracil-DNA_glycosylase-like_sf"/>
</dbReference>
<evidence type="ECO:0000256" key="2">
    <source>
        <dbReference type="ARBA" id="ARBA00022801"/>
    </source>
</evidence>
<keyword evidence="3" id="KW-0234">DNA repair</keyword>
<dbReference type="EMBL" id="BMMK01000017">
    <property type="protein sequence ID" value="GGM62732.1"/>
    <property type="molecule type" value="Genomic_DNA"/>
</dbReference>
<dbReference type="Pfam" id="PF03167">
    <property type="entry name" value="UDG"/>
    <property type="match status" value="1"/>
</dbReference>
<keyword evidence="1" id="KW-0227">DNA damage</keyword>
<evidence type="ECO:0000259" key="4">
    <source>
        <dbReference type="SMART" id="SM00986"/>
    </source>
</evidence>
<dbReference type="AlphaFoldDB" id="A0A8J3FW18"/>
<keyword evidence="6" id="KW-1185">Reference proteome</keyword>
<organism evidence="5 6">
    <name type="scientific">Longimycelium tulufanense</name>
    <dbReference type="NCBI Taxonomy" id="907463"/>
    <lineage>
        <taxon>Bacteria</taxon>
        <taxon>Bacillati</taxon>
        <taxon>Actinomycetota</taxon>
        <taxon>Actinomycetes</taxon>
        <taxon>Pseudonocardiales</taxon>
        <taxon>Pseudonocardiaceae</taxon>
        <taxon>Longimycelium</taxon>
    </lineage>
</organism>
<dbReference type="Proteomes" id="UP000637578">
    <property type="component" value="Unassembled WGS sequence"/>
</dbReference>
<evidence type="ECO:0000313" key="5">
    <source>
        <dbReference type="EMBL" id="GGM62732.1"/>
    </source>
</evidence>
<proteinExistence type="predicted"/>
<dbReference type="SMART" id="SM00987">
    <property type="entry name" value="UreE_C"/>
    <property type="match status" value="1"/>
</dbReference>
<gene>
    <name evidence="5" type="ORF">GCM10012275_36830</name>
</gene>
<dbReference type="GO" id="GO:0008263">
    <property type="term" value="F:pyrimidine-specific mismatch base pair DNA N-glycosylase activity"/>
    <property type="evidence" value="ECO:0007669"/>
    <property type="project" value="TreeGrafter"/>
</dbReference>
<dbReference type="GO" id="GO:0004844">
    <property type="term" value="F:uracil DNA N-glycosylase activity"/>
    <property type="evidence" value="ECO:0007669"/>
    <property type="project" value="TreeGrafter"/>
</dbReference>
<dbReference type="PANTHER" id="PTHR12159:SF9">
    <property type="entry name" value="G_T MISMATCH-SPECIFIC THYMINE DNA GLYCOSYLASE"/>
    <property type="match status" value="1"/>
</dbReference>
<dbReference type="InterPro" id="IPR005122">
    <property type="entry name" value="Uracil-DNA_glycosylase-like"/>
</dbReference>
<keyword evidence="2" id="KW-0378">Hydrolase</keyword>
<evidence type="ECO:0000313" key="6">
    <source>
        <dbReference type="Proteomes" id="UP000637578"/>
    </source>
</evidence>
<reference evidence="5" key="2">
    <citation type="submission" date="2020-09" db="EMBL/GenBank/DDBJ databases">
        <authorList>
            <person name="Sun Q."/>
            <person name="Zhou Y."/>
        </authorList>
    </citation>
    <scope>NUCLEOTIDE SEQUENCE</scope>
    <source>
        <strain evidence="5">CGMCC 4.5737</strain>
    </source>
</reference>
<name>A0A8J3FW18_9PSEU</name>
<dbReference type="PANTHER" id="PTHR12159">
    <property type="entry name" value="G/T AND G/U MISMATCH-SPECIFIC DNA GLYCOSYLASE"/>
    <property type="match status" value="1"/>
</dbReference>
<evidence type="ECO:0000256" key="1">
    <source>
        <dbReference type="ARBA" id="ARBA00022763"/>
    </source>
</evidence>
<dbReference type="NCBIfam" id="NF007570">
    <property type="entry name" value="PRK10201.1"/>
    <property type="match status" value="1"/>
</dbReference>
<evidence type="ECO:0000256" key="3">
    <source>
        <dbReference type="ARBA" id="ARBA00023204"/>
    </source>
</evidence>
<dbReference type="InterPro" id="IPR015637">
    <property type="entry name" value="MUG/TDG"/>
</dbReference>
<comment type="caution">
    <text evidence="5">The sequence shown here is derived from an EMBL/GenBank/DDBJ whole genome shotgun (WGS) entry which is preliminary data.</text>
</comment>
<dbReference type="Gene3D" id="3.40.470.10">
    <property type="entry name" value="Uracil-DNA glycosylase-like domain"/>
    <property type="match status" value="1"/>
</dbReference>
<dbReference type="SUPFAM" id="SSF52141">
    <property type="entry name" value="Uracil-DNA glycosylase-like"/>
    <property type="match status" value="1"/>
</dbReference>
<reference evidence="5" key="1">
    <citation type="journal article" date="2014" name="Int. J. Syst. Evol. Microbiol.">
        <title>Complete genome sequence of Corynebacterium casei LMG S-19264T (=DSM 44701T), isolated from a smear-ripened cheese.</title>
        <authorList>
            <consortium name="US DOE Joint Genome Institute (JGI-PGF)"/>
            <person name="Walter F."/>
            <person name="Albersmeier A."/>
            <person name="Kalinowski J."/>
            <person name="Ruckert C."/>
        </authorList>
    </citation>
    <scope>NUCLEOTIDE SEQUENCE</scope>
    <source>
        <strain evidence="5">CGMCC 4.5737</strain>
    </source>
</reference>
<sequence length="235" mass="25843">MRSAQPVQLIPWTVNTRSSAIVTSFPRPSGPDGMTSPWLEVQVLRRGPARLGEMRPTRDQLLAARDQAIPEVVAPGLDVLFCGINPSLYSGATGHHFARPGNRFWPALHRAGFTSRQLRPDEQHLLLAYGLGITNLVNRATARADELSTAELRAGRDRLAGMARRYRPRVVAVVGVTAYRTAFDRRAARVGPQPERLADSGLWVLPNPSGLNANYQLADLAAEFRALRESLLDAH</sequence>
<feature type="domain" description="Uracil-DNA glycosylase-like" evidence="4">
    <location>
        <begin position="70"/>
        <end position="225"/>
    </location>
</feature>
<dbReference type="GO" id="GO:0006285">
    <property type="term" value="P:base-excision repair, AP site formation"/>
    <property type="evidence" value="ECO:0007669"/>
    <property type="project" value="InterPro"/>
</dbReference>
<accession>A0A8J3FW18</accession>